<evidence type="ECO:0000313" key="9">
    <source>
        <dbReference type="Proteomes" id="UP001157733"/>
    </source>
</evidence>
<dbReference type="SMART" id="SM00829">
    <property type="entry name" value="PKS_ER"/>
    <property type="match status" value="1"/>
</dbReference>
<dbReference type="RefSeq" id="WP_282010855.1">
    <property type="nucleotide sequence ID" value="NZ_OX336137.1"/>
</dbReference>
<dbReference type="InterPro" id="IPR013154">
    <property type="entry name" value="ADH-like_N"/>
</dbReference>
<organism evidence="8 9">
    <name type="scientific">Nitrospina watsonii</name>
    <dbReference type="NCBI Taxonomy" id="1323948"/>
    <lineage>
        <taxon>Bacteria</taxon>
        <taxon>Pseudomonadati</taxon>
        <taxon>Nitrospinota/Tectimicrobiota group</taxon>
        <taxon>Nitrospinota</taxon>
        <taxon>Nitrospinia</taxon>
        <taxon>Nitrospinales</taxon>
        <taxon>Nitrospinaceae</taxon>
        <taxon>Nitrospina</taxon>
    </lineage>
</organism>
<evidence type="ECO:0000259" key="7">
    <source>
        <dbReference type="SMART" id="SM00829"/>
    </source>
</evidence>
<dbReference type="PANTHER" id="PTHR43350:SF2">
    <property type="entry name" value="GROES-LIKE ZINC-BINDING ALCOHOL DEHYDROGENASE FAMILY PROTEIN"/>
    <property type="match status" value="1"/>
</dbReference>
<proteinExistence type="inferred from homology"/>
<dbReference type="Gene3D" id="3.40.50.720">
    <property type="entry name" value="NAD(P)-binding Rossmann-like Domain"/>
    <property type="match status" value="1"/>
</dbReference>
<reference evidence="8 9" key="1">
    <citation type="submission" date="2022-09" db="EMBL/GenBank/DDBJ databases">
        <authorList>
            <person name="Kop L."/>
        </authorList>
    </citation>
    <scope>NUCLEOTIDE SEQUENCE [LARGE SCALE GENOMIC DNA]</scope>
    <source>
        <strain evidence="8 9">347</strain>
    </source>
</reference>
<dbReference type="Proteomes" id="UP001157733">
    <property type="component" value="Chromosome"/>
</dbReference>
<feature type="domain" description="Enoyl reductase (ER)" evidence="7">
    <location>
        <begin position="8"/>
        <end position="336"/>
    </location>
</feature>
<evidence type="ECO:0000256" key="4">
    <source>
        <dbReference type="ARBA" id="ARBA00022833"/>
    </source>
</evidence>
<dbReference type="InterPro" id="IPR013149">
    <property type="entry name" value="ADH-like_C"/>
</dbReference>
<dbReference type="InterPro" id="IPR036291">
    <property type="entry name" value="NAD(P)-bd_dom_sf"/>
</dbReference>
<evidence type="ECO:0000256" key="6">
    <source>
        <dbReference type="RuleBase" id="RU361277"/>
    </source>
</evidence>
<keyword evidence="4 6" id="KW-0862">Zinc</keyword>
<accession>A0ABN8VVX5</accession>
<dbReference type="Pfam" id="PF00107">
    <property type="entry name" value="ADH_zinc_N"/>
    <property type="match status" value="1"/>
</dbReference>
<dbReference type="InterPro" id="IPR002328">
    <property type="entry name" value="ADH_Zn_CS"/>
</dbReference>
<comment type="cofactor">
    <cofactor evidence="1 6">
        <name>Zn(2+)</name>
        <dbReference type="ChEBI" id="CHEBI:29105"/>
    </cofactor>
</comment>
<evidence type="ECO:0000313" key="8">
    <source>
        <dbReference type="EMBL" id="CAI2717940.1"/>
    </source>
</evidence>
<evidence type="ECO:0000256" key="3">
    <source>
        <dbReference type="ARBA" id="ARBA00022723"/>
    </source>
</evidence>
<evidence type="ECO:0000256" key="2">
    <source>
        <dbReference type="ARBA" id="ARBA00008072"/>
    </source>
</evidence>
<keyword evidence="9" id="KW-1185">Reference proteome</keyword>
<gene>
    <name evidence="8" type="ORF">NSPWAT_1081</name>
</gene>
<evidence type="ECO:0000256" key="5">
    <source>
        <dbReference type="ARBA" id="ARBA00023002"/>
    </source>
</evidence>
<dbReference type="EMBL" id="OX336137">
    <property type="protein sequence ID" value="CAI2717940.1"/>
    <property type="molecule type" value="Genomic_DNA"/>
</dbReference>
<dbReference type="Gene3D" id="3.90.180.10">
    <property type="entry name" value="Medium-chain alcohol dehydrogenases, catalytic domain"/>
    <property type="match status" value="1"/>
</dbReference>
<sequence length="340" mass="35544">MSLAATLTAPKTLVMQDRPAAQAGPGEVVIAVEHAGVCGTDLALYSGDYSVPLPLVCGHEFVGRVTATGEKVDTNWKGHRVTAEINNTCTAYRSPTPCRACQRGMPSHCQTRTVTGIISKDGAFAEEVVVPAGVLHRIPDGIDPIAATLIEPLAAALQTFVMTPPKETDVVAVLGPGRLGILIVFVAAVVHGLDVIAVSRSESKRTRALEYGAALACAPEQAGDIVRGQSAGLGADIVIDATGQPQGFAEALGLVRPRGTISAKTTCGLPAQGLDMTRLVVDELCVQGSRCGPFAPAVNILEQHQDRLKTLITSVQPLQNAHAAIESAFHENKVVLSMQK</sequence>
<dbReference type="Pfam" id="PF08240">
    <property type="entry name" value="ADH_N"/>
    <property type="match status" value="1"/>
</dbReference>
<protein>
    <submittedName>
        <fullName evidence="8">Threonine dehydrogenase and related Zn-dependent dehydrogenases</fullName>
    </submittedName>
</protein>
<keyword evidence="3 6" id="KW-0479">Metal-binding</keyword>
<dbReference type="PROSITE" id="PS00059">
    <property type="entry name" value="ADH_ZINC"/>
    <property type="match status" value="1"/>
</dbReference>
<comment type="similarity">
    <text evidence="2 6">Belongs to the zinc-containing alcohol dehydrogenase family.</text>
</comment>
<dbReference type="InterPro" id="IPR011032">
    <property type="entry name" value="GroES-like_sf"/>
</dbReference>
<dbReference type="PANTHER" id="PTHR43350">
    <property type="entry name" value="NAD-DEPENDENT ALCOHOL DEHYDROGENASE"/>
    <property type="match status" value="1"/>
</dbReference>
<name>A0ABN8VVX5_9BACT</name>
<dbReference type="SUPFAM" id="SSF50129">
    <property type="entry name" value="GroES-like"/>
    <property type="match status" value="1"/>
</dbReference>
<evidence type="ECO:0000256" key="1">
    <source>
        <dbReference type="ARBA" id="ARBA00001947"/>
    </source>
</evidence>
<keyword evidence="5" id="KW-0560">Oxidoreductase</keyword>
<dbReference type="InterPro" id="IPR020843">
    <property type="entry name" value="ER"/>
</dbReference>
<dbReference type="SUPFAM" id="SSF51735">
    <property type="entry name" value="NAD(P)-binding Rossmann-fold domains"/>
    <property type="match status" value="1"/>
</dbReference>